<dbReference type="InterPro" id="IPR006664">
    <property type="entry name" value="OMP_bac"/>
</dbReference>
<evidence type="ECO:0000313" key="6">
    <source>
        <dbReference type="EMBL" id="OAD22629.1"/>
    </source>
</evidence>
<dbReference type="PROSITE" id="PS51123">
    <property type="entry name" value="OMPA_2"/>
    <property type="match status" value="1"/>
</dbReference>
<name>A0A176S414_9GAMM</name>
<dbReference type="PANTHER" id="PTHR30329">
    <property type="entry name" value="STATOR ELEMENT OF FLAGELLAR MOTOR COMPLEX"/>
    <property type="match status" value="1"/>
</dbReference>
<evidence type="ECO:0000256" key="1">
    <source>
        <dbReference type="ARBA" id="ARBA00004442"/>
    </source>
</evidence>
<comment type="subcellular location">
    <subcellularLocation>
        <location evidence="1">Cell outer membrane</location>
    </subcellularLocation>
</comment>
<keyword evidence="3" id="KW-0998">Cell outer membrane</keyword>
<evidence type="ECO:0000256" key="2">
    <source>
        <dbReference type="ARBA" id="ARBA00023136"/>
    </source>
</evidence>
<dbReference type="Gene3D" id="3.30.1330.60">
    <property type="entry name" value="OmpA-like domain"/>
    <property type="match status" value="1"/>
</dbReference>
<dbReference type="CDD" id="cd07185">
    <property type="entry name" value="OmpA_C-like"/>
    <property type="match status" value="1"/>
</dbReference>
<keyword evidence="2 4" id="KW-0472">Membrane</keyword>
<evidence type="ECO:0000313" key="7">
    <source>
        <dbReference type="Proteomes" id="UP000076962"/>
    </source>
</evidence>
<protein>
    <submittedName>
        <fullName evidence="6">OmpA family protein</fullName>
    </submittedName>
</protein>
<evidence type="ECO:0000256" key="4">
    <source>
        <dbReference type="PROSITE-ProRule" id="PRU00473"/>
    </source>
</evidence>
<dbReference type="InterPro" id="IPR050330">
    <property type="entry name" value="Bact_OuterMem_StrucFunc"/>
</dbReference>
<comment type="caution">
    <text evidence="6">The sequence shown here is derived from an EMBL/GenBank/DDBJ whole genome shotgun (WGS) entry which is preliminary data.</text>
</comment>
<organism evidence="6 7">
    <name type="scientific">Candidatus Thiomargarita nelsonii</name>
    <dbReference type="NCBI Taxonomy" id="1003181"/>
    <lineage>
        <taxon>Bacteria</taxon>
        <taxon>Pseudomonadati</taxon>
        <taxon>Pseudomonadota</taxon>
        <taxon>Gammaproteobacteria</taxon>
        <taxon>Thiotrichales</taxon>
        <taxon>Thiotrichaceae</taxon>
        <taxon>Thiomargarita</taxon>
    </lineage>
</organism>
<dbReference type="SUPFAM" id="SSF103088">
    <property type="entry name" value="OmpA-like"/>
    <property type="match status" value="1"/>
</dbReference>
<dbReference type="GO" id="GO:0009279">
    <property type="term" value="C:cell outer membrane"/>
    <property type="evidence" value="ECO:0007669"/>
    <property type="project" value="UniProtKB-SubCell"/>
</dbReference>
<reference evidence="6 7" key="1">
    <citation type="submission" date="2016-05" db="EMBL/GenBank/DDBJ databases">
        <title>Single-cell genome of chain-forming Candidatus Thiomargarita nelsonii and comparison to other large sulfur-oxidizing bacteria.</title>
        <authorList>
            <person name="Winkel M."/>
            <person name="Salman V."/>
            <person name="Woyke T."/>
            <person name="Schulz-Vogt H."/>
            <person name="Richter M."/>
            <person name="Flood B."/>
            <person name="Bailey J."/>
            <person name="Amann R."/>
            <person name="Mussmann M."/>
        </authorList>
    </citation>
    <scope>NUCLEOTIDE SEQUENCE [LARGE SCALE GENOMIC DNA]</scope>
    <source>
        <strain evidence="6 7">THI036</strain>
    </source>
</reference>
<sequence>MKVFIRCPTFAVLTTIKLESYSLLREFANALQGAALSDATIKIVGHTDSLGTESYNLALSKHRAEAVKKFLVSAYGIDKRRLMTTGYGEYQPIVSNEMASGQALNRRVEFVRIE</sequence>
<dbReference type="PRINTS" id="PR01021">
    <property type="entry name" value="OMPADOMAIN"/>
</dbReference>
<accession>A0A176S414</accession>
<dbReference type="AlphaFoldDB" id="A0A176S414"/>
<dbReference type="Pfam" id="PF00691">
    <property type="entry name" value="OmpA"/>
    <property type="match status" value="1"/>
</dbReference>
<dbReference type="PANTHER" id="PTHR30329:SF21">
    <property type="entry name" value="LIPOPROTEIN YIAD-RELATED"/>
    <property type="match status" value="1"/>
</dbReference>
<dbReference type="InterPro" id="IPR036737">
    <property type="entry name" value="OmpA-like_sf"/>
</dbReference>
<dbReference type="InterPro" id="IPR006665">
    <property type="entry name" value="OmpA-like"/>
</dbReference>
<feature type="domain" description="OmpA-like" evidence="5">
    <location>
        <begin position="1"/>
        <end position="114"/>
    </location>
</feature>
<evidence type="ECO:0000259" key="5">
    <source>
        <dbReference type="PROSITE" id="PS51123"/>
    </source>
</evidence>
<evidence type="ECO:0000256" key="3">
    <source>
        <dbReference type="ARBA" id="ARBA00023237"/>
    </source>
</evidence>
<dbReference type="Proteomes" id="UP000076962">
    <property type="component" value="Unassembled WGS sequence"/>
</dbReference>
<dbReference type="EMBL" id="LUTY01000824">
    <property type="protein sequence ID" value="OAD22629.1"/>
    <property type="molecule type" value="Genomic_DNA"/>
</dbReference>
<proteinExistence type="predicted"/>
<gene>
    <name evidence="6" type="ORF">THIOM_001555</name>
</gene>
<keyword evidence="7" id="KW-1185">Reference proteome</keyword>